<evidence type="ECO:0000313" key="1">
    <source>
        <dbReference type="EMBL" id="GIN23338.1"/>
    </source>
</evidence>
<gene>
    <name evidence="1" type="ORF">J1TS3_44720</name>
</gene>
<name>A0ABQ4KEP1_9BACI</name>
<proteinExistence type="predicted"/>
<keyword evidence="2" id="KW-1185">Reference proteome</keyword>
<comment type="caution">
    <text evidence="1">The sequence shown here is derived from an EMBL/GenBank/DDBJ whole genome shotgun (WGS) entry which is preliminary data.</text>
</comment>
<dbReference type="Proteomes" id="UP000680279">
    <property type="component" value="Unassembled WGS sequence"/>
</dbReference>
<sequence>MALIQLKISKNEKMPKYISLIRKFDSTIPMSEIKRNIENNMYVVSFDLHSYDVLDDIRGIDRKMIFRQLISDLMQEGADVHIYDNGNLWTLEHLDNWLATIREIEKEVEWEIDMAAKEE</sequence>
<reference evidence="1 2" key="1">
    <citation type="submission" date="2021-03" db="EMBL/GenBank/DDBJ databases">
        <title>Antimicrobial resistance genes in bacteria isolated from Japanese honey, and their potential for conferring macrolide and lincosamide resistance in the American foulbrood pathogen Paenibacillus larvae.</title>
        <authorList>
            <person name="Okamoto M."/>
            <person name="Kumagai M."/>
            <person name="Kanamori H."/>
            <person name="Takamatsu D."/>
        </authorList>
    </citation>
    <scope>NUCLEOTIDE SEQUENCE [LARGE SCALE GENOMIC DNA]</scope>
    <source>
        <strain evidence="1 2">J1TS3</strain>
    </source>
</reference>
<dbReference type="RefSeq" id="WP_018705985.1">
    <property type="nucleotide sequence ID" value="NZ_BOQT01000031.1"/>
</dbReference>
<protein>
    <submittedName>
        <fullName evidence="1">Uncharacterized protein</fullName>
    </submittedName>
</protein>
<evidence type="ECO:0000313" key="2">
    <source>
        <dbReference type="Proteomes" id="UP000680279"/>
    </source>
</evidence>
<dbReference type="EMBL" id="BOQT01000031">
    <property type="protein sequence ID" value="GIN23338.1"/>
    <property type="molecule type" value="Genomic_DNA"/>
</dbReference>
<organism evidence="1 2">
    <name type="scientific">Siminovitchia fordii</name>
    <dbReference type="NCBI Taxonomy" id="254759"/>
    <lineage>
        <taxon>Bacteria</taxon>
        <taxon>Bacillati</taxon>
        <taxon>Bacillota</taxon>
        <taxon>Bacilli</taxon>
        <taxon>Bacillales</taxon>
        <taxon>Bacillaceae</taxon>
        <taxon>Siminovitchia</taxon>
    </lineage>
</organism>
<accession>A0ABQ4KEP1</accession>